<comment type="caution">
    <text evidence="2">The sequence shown here is derived from an EMBL/GenBank/DDBJ whole genome shotgun (WGS) entry which is preliminary data.</text>
</comment>
<dbReference type="Pfam" id="PF00268">
    <property type="entry name" value="Ribonuc_red_sm"/>
    <property type="match status" value="1"/>
</dbReference>
<dbReference type="SUPFAM" id="SSF47240">
    <property type="entry name" value="Ferritin-like"/>
    <property type="match status" value="1"/>
</dbReference>
<dbReference type="PANTHER" id="PTHR23409:SF18">
    <property type="entry name" value="RIBONUCLEOSIDE-DIPHOSPHATE REDUCTASE SUBUNIT M2"/>
    <property type="match status" value="1"/>
</dbReference>
<dbReference type="PANTHER" id="PTHR23409">
    <property type="entry name" value="RIBONUCLEOSIDE-DIPHOSPHATE REDUCTASE SMALL CHAIN"/>
    <property type="match status" value="1"/>
</dbReference>
<dbReference type="EMBL" id="JAATIQ010000033">
    <property type="protein sequence ID" value="KAF4397479.1"/>
    <property type="molecule type" value="Genomic_DNA"/>
</dbReference>
<gene>
    <name evidence="2" type="ORF">G4B88_027219</name>
</gene>
<sequence length="504" mass="58502">MPAYPEEPLLAPNPDRFCMFPIQYPEIWEMYKKAEASFWTAEEVDLSQDNTQWENMTPDEKHFISHVLAFFAASDGIVLENLAGRFMKDVQVAEARAFYGFQIAIENIHSEMYSLLLETYIKDPAEKNRLFHAIETIPCVAKKAQWAMRWIDGSETFAERLIAFACVEGIFFSGSFCAIFWLKKRGLMPGLTFSNELISRDEGLHCDFACLLYTLLKKKLSEERVRGIIRDAVEIEREFVCEALPCALVGMNGDLMSKYIEFVADRLMDALGYPKIYNAQNPFDWMELISLQGKTNFFEKRVGEYQKASVMYSINGDGGNHNSKLRLQNNRMLSREQLLHLFNRFSYLTSQPDVKKRIADAVQDQQEPVAVTTNIQEEIFLEMGIDPSFGISCLGKVNTTYESDQELMIQFYKFVAKEEMVCDEAQLGPYEYAERMRRQELLQEQQLEMLKLMRKFDLDDQSTILQKLHQQMENADFDFEVSVLSAEQIQDIVRRRVSPLYKPR</sequence>
<evidence type="ECO:0000256" key="1">
    <source>
        <dbReference type="ARBA" id="ARBA00009303"/>
    </source>
</evidence>
<dbReference type="InterPro" id="IPR030475">
    <property type="entry name" value="RNR_small_AS"/>
</dbReference>
<reference evidence="2 3" key="1">
    <citation type="journal article" date="2020" name="bioRxiv">
        <title>Sequence and annotation of 42 cannabis genomes reveals extensive copy number variation in cannabinoid synthesis and pathogen resistance genes.</title>
        <authorList>
            <person name="Mckernan K.J."/>
            <person name="Helbert Y."/>
            <person name="Kane L.T."/>
            <person name="Ebling H."/>
            <person name="Zhang L."/>
            <person name="Liu B."/>
            <person name="Eaton Z."/>
            <person name="Mclaughlin S."/>
            <person name="Kingan S."/>
            <person name="Baybayan P."/>
            <person name="Concepcion G."/>
            <person name="Jordan M."/>
            <person name="Riva A."/>
            <person name="Barbazuk W."/>
            <person name="Harkins T."/>
        </authorList>
    </citation>
    <scope>NUCLEOTIDE SEQUENCE [LARGE SCALE GENOMIC DNA]</scope>
    <source>
        <strain evidence="3">cv. Jamaican Lion 4</strain>
        <tissue evidence="2">Leaf</tissue>
    </source>
</reference>
<name>A0A7J6HRV4_CANSA</name>
<dbReference type="GO" id="GO:0016491">
    <property type="term" value="F:oxidoreductase activity"/>
    <property type="evidence" value="ECO:0007669"/>
    <property type="project" value="InterPro"/>
</dbReference>
<organism evidence="2 3">
    <name type="scientific">Cannabis sativa</name>
    <name type="common">Hemp</name>
    <name type="synonym">Marijuana</name>
    <dbReference type="NCBI Taxonomy" id="3483"/>
    <lineage>
        <taxon>Eukaryota</taxon>
        <taxon>Viridiplantae</taxon>
        <taxon>Streptophyta</taxon>
        <taxon>Embryophyta</taxon>
        <taxon>Tracheophyta</taxon>
        <taxon>Spermatophyta</taxon>
        <taxon>Magnoliopsida</taxon>
        <taxon>eudicotyledons</taxon>
        <taxon>Gunneridae</taxon>
        <taxon>Pentapetalae</taxon>
        <taxon>rosids</taxon>
        <taxon>fabids</taxon>
        <taxon>Rosales</taxon>
        <taxon>Cannabaceae</taxon>
        <taxon>Cannabis</taxon>
    </lineage>
</organism>
<dbReference type="CDD" id="cd01049">
    <property type="entry name" value="RNRR2"/>
    <property type="match status" value="1"/>
</dbReference>
<dbReference type="InterPro" id="IPR009078">
    <property type="entry name" value="Ferritin-like_SF"/>
</dbReference>
<protein>
    <submittedName>
        <fullName evidence="2">Uncharacterized protein</fullName>
    </submittedName>
</protein>
<keyword evidence="3" id="KW-1185">Reference proteome</keyword>
<dbReference type="InterPro" id="IPR000358">
    <property type="entry name" value="RNR_small_fam"/>
</dbReference>
<comment type="similarity">
    <text evidence="1">Belongs to the ribonucleoside diphosphate reductase small chain family.</text>
</comment>
<evidence type="ECO:0000313" key="2">
    <source>
        <dbReference type="EMBL" id="KAF4397479.1"/>
    </source>
</evidence>
<dbReference type="Proteomes" id="UP000583929">
    <property type="component" value="Unassembled WGS sequence"/>
</dbReference>
<evidence type="ECO:0000313" key="3">
    <source>
        <dbReference type="Proteomes" id="UP000583929"/>
    </source>
</evidence>
<proteinExistence type="inferred from homology"/>
<accession>A0A7J6HRV4</accession>
<dbReference type="GO" id="GO:0009263">
    <property type="term" value="P:deoxyribonucleotide biosynthetic process"/>
    <property type="evidence" value="ECO:0007669"/>
    <property type="project" value="InterPro"/>
</dbReference>
<dbReference type="PROSITE" id="PS00368">
    <property type="entry name" value="RIBORED_SMALL"/>
    <property type="match status" value="1"/>
</dbReference>
<dbReference type="InterPro" id="IPR012348">
    <property type="entry name" value="RNR-like"/>
</dbReference>
<dbReference type="InterPro" id="IPR033909">
    <property type="entry name" value="RNR_small"/>
</dbReference>
<dbReference type="AlphaFoldDB" id="A0A7J6HRV4"/>
<dbReference type="Gene3D" id="1.10.620.20">
    <property type="entry name" value="Ribonucleotide Reductase, subunit A"/>
    <property type="match status" value="1"/>
</dbReference>